<keyword evidence="3 6" id="KW-1133">Transmembrane helix</keyword>
<dbReference type="Proteomes" id="UP000005206">
    <property type="component" value="Chromosome 3"/>
</dbReference>
<dbReference type="OrthoDB" id="5215637at2759"/>
<keyword evidence="7" id="KW-0732">Signal</keyword>
<evidence type="ECO:0000256" key="3">
    <source>
        <dbReference type="ARBA" id="ARBA00022989"/>
    </source>
</evidence>
<dbReference type="InParanoid" id="C7ZFP9"/>
<dbReference type="OMA" id="CCIDRAG"/>
<gene>
    <name evidence="8" type="ORF">NECHADRAFT_78441</name>
</gene>
<dbReference type="GeneID" id="9665065"/>
<keyword evidence="4 6" id="KW-0472">Membrane</keyword>
<dbReference type="KEGG" id="nhe:NECHADRAFT_78441"/>
<proteinExistence type="predicted"/>
<protein>
    <recommendedName>
        <fullName evidence="10">Mid2 domain-containing protein</fullName>
    </recommendedName>
</protein>
<accession>C7ZFP9</accession>
<feature type="compositionally biased region" description="Low complexity" evidence="5">
    <location>
        <begin position="139"/>
        <end position="177"/>
    </location>
</feature>
<comment type="subcellular location">
    <subcellularLocation>
        <location evidence="1">Membrane</location>
        <topology evidence="1">Single-pass membrane protein</topology>
    </subcellularLocation>
</comment>
<dbReference type="HOGENOM" id="CLU_055859_1_0_1"/>
<dbReference type="GO" id="GO:0016020">
    <property type="term" value="C:membrane"/>
    <property type="evidence" value="ECO:0007669"/>
    <property type="project" value="UniProtKB-SubCell"/>
</dbReference>
<feature type="region of interest" description="Disordered" evidence="5">
    <location>
        <begin position="124"/>
        <end position="194"/>
    </location>
</feature>
<dbReference type="STRING" id="660122.C7ZFP9"/>
<evidence type="ECO:0000256" key="1">
    <source>
        <dbReference type="ARBA" id="ARBA00004167"/>
    </source>
</evidence>
<dbReference type="EMBL" id="GG698923">
    <property type="protein sequence ID" value="EEU37209.1"/>
    <property type="molecule type" value="Genomic_DNA"/>
</dbReference>
<dbReference type="InterPro" id="IPR051694">
    <property type="entry name" value="Immunoregulatory_rcpt-like"/>
</dbReference>
<evidence type="ECO:0000313" key="8">
    <source>
        <dbReference type="EMBL" id="EEU37209.1"/>
    </source>
</evidence>
<evidence type="ECO:0000256" key="7">
    <source>
        <dbReference type="SAM" id="SignalP"/>
    </source>
</evidence>
<dbReference type="PANTHER" id="PTHR15549:SF26">
    <property type="entry name" value="AXIAL BUDDING PATTERN PROTEIN 2-RELATED"/>
    <property type="match status" value="1"/>
</dbReference>
<evidence type="ECO:0000256" key="4">
    <source>
        <dbReference type="ARBA" id="ARBA00023136"/>
    </source>
</evidence>
<sequence length="286" mass="30910">MRLWVIVTLALLHQPALAQDDICWGVDGTPWTGNKRCPGSSTCCGADATCMPNRLCKNKGQAVDEFVRGPCAVKPYSKEKCAAICVYEEVNNRFPRVKRCEDGSYCCDNDSGCCDAGRGVFIDDEGNPEGSSKEKETTSSEASETTTSSIASTTSAPSSTSTSSAPSTTTTDSSPSSDAEEQNNDKESDTSDDDMGLKIGLGVGIPAAAIGAALAVWFFLRKRRAPADQPKPYLPEYAPAYPDMYQQRPPQMYQYQQQQQPVYQSYAEMDGRRDSKAPGAVQELQG</sequence>
<dbReference type="PANTHER" id="PTHR15549">
    <property type="entry name" value="PAIRED IMMUNOGLOBULIN-LIKE TYPE 2 RECEPTOR"/>
    <property type="match status" value="1"/>
</dbReference>
<dbReference type="RefSeq" id="XP_003042922.1">
    <property type="nucleotide sequence ID" value="XM_003042876.1"/>
</dbReference>
<evidence type="ECO:0000256" key="2">
    <source>
        <dbReference type="ARBA" id="ARBA00022692"/>
    </source>
</evidence>
<feature type="chain" id="PRO_5002987063" description="Mid2 domain-containing protein" evidence="7">
    <location>
        <begin position="19"/>
        <end position="286"/>
    </location>
</feature>
<dbReference type="AlphaFoldDB" id="C7ZFP9"/>
<name>C7ZFP9_FUSV7</name>
<feature type="transmembrane region" description="Helical" evidence="6">
    <location>
        <begin position="199"/>
        <end position="220"/>
    </location>
</feature>
<feature type="signal peptide" evidence="7">
    <location>
        <begin position="1"/>
        <end position="18"/>
    </location>
</feature>
<evidence type="ECO:0000256" key="5">
    <source>
        <dbReference type="SAM" id="MobiDB-lite"/>
    </source>
</evidence>
<dbReference type="VEuPathDB" id="FungiDB:NECHADRAFT_78441"/>
<reference evidence="8 9" key="1">
    <citation type="journal article" date="2009" name="PLoS Genet.">
        <title>The genome of Nectria haematococca: contribution of supernumerary chromosomes to gene expansion.</title>
        <authorList>
            <person name="Coleman J.J."/>
            <person name="Rounsley S.D."/>
            <person name="Rodriguez-Carres M."/>
            <person name="Kuo A."/>
            <person name="Wasmann C.C."/>
            <person name="Grimwood J."/>
            <person name="Schmutz J."/>
            <person name="Taga M."/>
            <person name="White G.J."/>
            <person name="Zhou S."/>
            <person name="Schwartz D.C."/>
            <person name="Freitag M."/>
            <person name="Ma L.J."/>
            <person name="Danchin E.G."/>
            <person name="Henrissat B."/>
            <person name="Coutinho P.M."/>
            <person name="Nelson D.R."/>
            <person name="Straney D."/>
            <person name="Napoli C.A."/>
            <person name="Barker B.M."/>
            <person name="Gribskov M."/>
            <person name="Rep M."/>
            <person name="Kroken S."/>
            <person name="Molnar I."/>
            <person name="Rensing C."/>
            <person name="Kennell J.C."/>
            <person name="Zamora J."/>
            <person name="Farman M.L."/>
            <person name="Selker E.U."/>
            <person name="Salamov A."/>
            <person name="Shapiro H."/>
            <person name="Pangilinan J."/>
            <person name="Lindquist E."/>
            <person name="Lamers C."/>
            <person name="Grigoriev I.V."/>
            <person name="Geiser D.M."/>
            <person name="Covert S.F."/>
            <person name="Temporini E."/>
            <person name="Vanetten H.D."/>
        </authorList>
    </citation>
    <scope>NUCLEOTIDE SEQUENCE [LARGE SCALE GENOMIC DNA]</scope>
    <source>
        <strain evidence="9">ATCC MYA-4622 / CBS 123669 / FGSC 9596 / NRRL 45880 / 77-13-4</strain>
    </source>
</reference>
<keyword evidence="9" id="KW-1185">Reference proteome</keyword>
<dbReference type="eggNOG" id="ENOG502SVD7">
    <property type="taxonomic scope" value="Eukaryota"/>
</dbReference>
<evidence type="ECO:0000313" key="9">
    <source>
        <dbReference type="Proteomes" id="UP000005206"/>
    </source>
</evidence>
<dbReference type="GO" id="GO:0071944">
    <property type="term" value="C:cell periphery"/>
    <property type="evidence" value="ECO:0007669"/>
    <property type="project" value="UniProtKB-ARBA"/>
</dbReference>
<organism evidence="8 9">
    <name type="scientific">Fusarium vanettenii (strain ATCC MYA-4622 / CBS 123669 / FGSC 9596 / NRRL 45880 / 77-13-4)</name>
    <name type="common">Fusarium solani subsp. pisi</name>
    <dbReference type="NCBI Taxonomy" id="660122"/>
    <lineage>
        <taxon>Eukaryota</taxon>
        <taxon>Fungi</taxon>
        <taxon>Dikarya</taxon>
        <taxon>Ascomycota</taxon>
        <taxon>Pezizomycotina</taxon>
        <taxon>Sordariomycetes</taxon>
        <taxon>Hypocreomycetidae</taxon>
        <taxon>Hypocreales</taxon>
        <taxon>Nectriaceae</taxon>
        <taxon>Fusarium</taxon>
        <taxon>Fusarium solani species complex</taxon>
        <taxon>Fusarium vanettenii</taxon>
    </lineage>
</organism>
<evidence type="ECO:0000256" key="6">
    <source>
        <dbReference type="SAM" id="Phobius"/>
    </source>
</evidence>
<keyword evidence="2 6" id="KW-0812">Transmembrane</keyword>
<evidence type="ECO:0008006" key="10">
    <source>
        <dbReference type="Google" id="ProtNLM"/>
    </source>
</evidence>